<feature type="compositionally biased region" description="Acidic residues" evidence="3">
    <location>
        <begin position="75"/>
        <end position="95"/>
    </location>
</feature>
<dbReference type="SUPFAM" id="SSF54928">
    <property type="entry name" value="RNA-binding domain, RBD"/>
    <property type="match status" value="2"/>
</dbReference>
<protein>
    <submittedName>
        <fullName evidence="6">Nucleolar protein 12</fullName>
    </submittedName>
</protein>
<dbReference type="Gene3D" id="3.30.70.330">
    <property type="match status" value="2"/>
</dbReference>
<evidence type="ECO:0000259" key="4">
    <source>
        <dbReference type="PROSITE" id="PS50102"/>
    </source>
</evidence>
<dbReference type="GO" id="GO:0003729">
    <property type="term" value="F:mRNA binding"/>
    <property type="evidence" value="ECO:0007669"/>
    <property type="project" value="TreeGrafter"/>
</dbReference>
<dbReference type="Proteomes" id="UP000095281">
    <property type="component" value="Unplaced"/>
</dbReference>
<name>A0A1I8B2T6_MELHA</name>
<feature type="compositionally biased region" description="Basic and acidic residues" evidence="3">
    <location>
        <begin position="431"/>
        <end position="451"/>
    </location>
</feature>
<proteinExistence type="predicted"/>
<evidence type="ECO:0000256" key="1">
    <source>
        <dbReference type="ARBA" id="ARBA00022884"/>
    </source>
</evidence>
<dbReference type="InterPro" id="IPR035979">
    <property type="entry name" value="RBD_domain_sf"/>
</dbReference>
<feature type="domain" description="RRM" evidence="4">
    <location>
        <begin position="296"/>
        <end position="373"/>
    </location>
</feature>
<feature type="region of interest" description="Disordered" evidence="3">
    <location>
        <begin position="1"/>
        <end position="192"/>
    </location>
</feature>
<feature type="compositionally biased region" description="Acidic residues" evidence="3">
    <location>
        <begin position="104"/>
        <end position="129"/>
    </location>
</feature>
<evidence type="ECO:0000256" key="3">
    <source>
        <dbReference type="SAM" id="MobiDB-lite"/>
    </source>
</evidence>
<dbReference type="AlphaFoldDB" id="A0A1I8B2T6"/>
<dbReference type="InterPro" id="IPR050502">
    <property type="entry name" value="Euk_RNA-bind_prot"/>
</dbReference>
<reference evidence="6" key="1">
    <citation type="submission" date="2016-11" db="UniProtKB">
        <authorList>
            <consortium name="WormBaseParasite"/>
        </authorList>
    </citation>
    <scope>IDENTIFICATION</scope>
</reference>
<accession>A0A1I8B2T6</accession>
<dbReference type="InterPro" id="IPR000504">
    <property type="entry name" value="RRM_dom"/>
</dbReference>
<dbReference type="InterPro" id="IPR012677">
    <property type="entry name" value="Nucleotide-bd_a/b_plait_sf"/>
</dbReference>
<dbReference type="OMA" id="WSECHSE"/>
<evidence type="ECO:0000313" key="5">
    <source>
        <dbReference type="Proteomes" id="UP000095281"/>
    </source>
</evidence>
<dbReference type="SMART" id="SM00360">
    <property type="entry name" value="RRM"/>
    <property type="match status" value="2"/>
</dbReference>
<keyword evidence="5" id="KW-1185">Reference proteome</keyword>
<sequence length="480" mass="55385">MVKFSKTMKNKFTSNPMKAKNKLDHPSQNKKFNKNFKNGKPAPILDDLSEQDMNSSDESFGDSDEFDKDVVSSGEEMDDEDDFEDEDGSGEDEENEGKNKIEEKEEEEESDDEEDEEEDELEDEEDDDVSDKVSSTKDDLTKQNLDLSEDQMSEDDEMESDNQSSDDEKKEPKKHSRRELVKQRKESIKASEPRTVFVGNAPVDTKRRDLRKLFRTFGEIEAVYHRTHLQMTDKMTKMMVSKTPELSNRLTSTNFYIRFAKEEQAENAARAMDGTELHGHILRVNMASKREFDSKRSIFVGNLPYTTLDDSVRAYFSSCGKITGVRLLRDKQTGLVKGAGYIEFIDSSPIQKALELNDLPFEGRKLRISRVYKKNKLTKIAAKNENLKRKLPKVPKGAENFMVLKRGKFEGKRNDKINKNFKNKFQQNKSNNKEDNKKEKKSENKNKVVDNKGKIKFKKLFVKKQGKGLKGLKKRKSLII</sequence>
<dbReference type="WBParaSite" id="MhA1_Contig127.frz3.gene60">
    <property type="protein sequence ID" value="MhA1_Contig127.frz3.gene60"/>
    <property type="gene ID" value="MhA1_Contig127.frz3.gene60"/>
</dbReference>
<organism evidence="5 6">
    <name type="scientific">Meloidogyne hapla</name>
    <name type="common">Root-knot nematode worm</name>
    <dbReference type="NCBI Taxonomy" id="6305"/>
    <lineage>
        <taxon>Eukaryota</taxon>
        <taxon>Metazoa</taxon>
        <taxon>Ecdysozoa</taxon>
        <taxon>Nematoda</taxon>
        <taxon>Chromadorea</taxon>
        <taxon>Rhabditida</taxon>
        <taxon>Tylenchina</taxon>
        <taxon>Tylenchomorpha</taxon>
        <taxon>Tylenchoidea</taxon>
        <taxon>Meloidogynidae</taxon>
        <taxon>Meloidogyninae</taxon>
        <taxon>Meloidogyne</taxon>
    </lineage>
</organism>
<dbReference type="PANTHER" id="PTHR48025">
    <property type="entry name" value="OS02G0815200 PROTEIN"/>
    <property type="match status" value="1"/>
</dbReference>
<feature type="region of interest" description="Disordered" evidence="3">
    <location>
        <begin position="424"/>
        <end position="451"/>
    </location>
</feature>
<evidence type="ECO:0000256" key="2">
    <source>
        <dbReference type="PROSITE-ProRule" id="PRU00176"/>
    </source>
</evidence>
<feature type="domain" description="RRM" evidence="4">
    <location>
        <begin position="194"/>
        <end position="289"/>
    </location>
</feature>
<dbReference type="PANTHER" id="PTHR48025:SF1">
    <property type="entry name" value="RRM DOMAIN-CONTAINING PROTEIN"/>
    <property type="match status" value="1"/>
</dbReference>
<dbReference type="Pfam" id="PF00076">
    <property type="entry name" value="RRM_1"/>
    <property type="match status" value="1"/>
</dbReference>
<dbReference type="PROSITE" id="PS50102">
    <property type="entry name" value="RRM"/>
    <property type="match status" value="2"/>
</dbReference>
<evidence type="ECO:0000313" key="6">
    <source>
        <dbReference type="WBParaSite" id="MhA1_Contig127.frz3.gene60"/>
    </source>
</evidence>
<feature type="compositionally biased region" description="Basic and acidic residues" evidence="3">
    <location>
        <begin position="130"/>
        <end position="141"/>
    </location>
</feature>
<feature type="compositionally biased region" description="Acidic residues" evidence="3">
    <location>
        <begin position="147"/>
        <end position="160"/>
    </location>
</feature>
<feature type="compositionally biased region" description="Basic and acidic residues" evidence="3">
    <location>
        <begin position="178"/>
        <end position="192"/>
    </location>
</feature>
<keyword evidence="1 2" id="KW-0694">RNA-binding</keyword>